<organism evidence="1 2">
    <name type="scientific">Tritonibacter scottomollicae</name>
    <name type="common">Epibacterium scottomollicae</name>
    <dbReference type="NCBI Taxonomy" id="483013"/>
    <lineage>
        <taxon>Bacteria</taxon>
        <taxon>Pseudomonadati</taxon>
        <taxon>Pseudomonadota</taxon>
        <taxon>Alphaproteobacteria</taxon>
        <taxon>Rhodobacterales</taxon>
        <taxon>Paracoccaceae</taxon>
        <taxon>Tritonibacter</taxon>
    </lineage>
</organism>
<protein>
    <submittedName>
        <fullName evidence="1">Uncharacterized protein</fullName>
    </submittedName>
</protein>
<reference evidence="1 2" key="1">
    <citation type="submission" date="2018-03" db="EMBL/GenBank/DDBJ databases">
        <title>Genomic Encyclopedia of Archaeal and Bacterial Type Strains, Phase II (KMG-II): from individual species to whole genera.</title>
        <authorList>
            <person name="Goeker M."/>
        </authorList>
    </citation>
    <scope>NUCLEOTIDE SEQUENCE [LARGE SCALE GENOMIC DNA]</scope>
    <source>
        <strain evidence="1 2">DSM 25328</strain>
    </source>
</reference>
<proteinExistence type="predicted"/>
<gene>
    <name evidence="1" type="ORF">CLV89_105150</name>
</gene>
<name>A0A2T1AHA1_TRISK</name>
<dbReference type="EMBL" id="PVUF01000005">
    <property type="protein sequence ID" value="PRZ47927.1"/>
    <property type="molecule type" value="Genomic_DNA"/>
</dbReference>
<dbReference type="Proteomes" id="UP000237718">
    <property type="component" value="Unassembled WGS sequence"/>
</dbReference>
<evidence type="ECO:0000313" key="1">
    <source>
        <dbReference type="EMBL" id="PRZ47927.1"/>
    </source>
</evidence>
<accession>A0A2T1AHA1</accession>
<sequence>MLTEGLVAKWRQLIAEDPRSIAEICRAINKDRSWYNTLKPGRDPGAFTVMALARELRVPIHELLEEEGAISLSSDSCYSEQVNQQASKVLSDVFRVAHNRLQKYGHEATAASNSTLPLLLQWWHDQRGCLIGHDMLADRFDIIKAPETGDKIVTPAKVGARSLAAQMLGTDSADALLQLVRTFDRESQERLISSYREVSDSGRPALSAPISARITTPHDAKSIHVEYFRLQLPVVAPSGDKFVLSYCFPV</sequence>
<dbReference type="AlphaFoldDB" id="A0A2T1AHA1"/>
<comment type="caution">
    <text evidence="1">The sequence shown here is derived from an EMBL/GenBank/DDBJ whole genome shotgun (WGS) entry which is preliminary data.</text>
</comment>
<dbReference type="RefSeq" id="WP_106163617.1">
    <property type="nucleotide sequence ID" value="NZ_JAGDDX010000005.1"/>
</dbReference>
<evidence type="ECO:0000313" key="2">
    <source>
        <dbReference type="Proteomes" id="UP000237718"/>
    </source>
</evidence>